<dbReference type="EMBL" id="JAPDOB010000001">
    <property type="protein sequence ID" value="MCW3797146.1"/>
    <property type="molecule type" value="Genomic_DNA"/>
</dbReference>
<gene>
    <name evidence="2" type="ORF">OMW55_04905</name>
</gene>
<evidence type="ECO:0000256" key="1">
    <source>
        <dbReference type="SAM" id="SignalP"/>
    </source>
</evidence>
<reference evidence="2 3" key="1">
    <citation type="submission" date="2022-10" db="EMBL/GenBank/DDBJ databases">
        <title>Sphingomonas sp.</title>
        <authorList>
            <person name="Jin C."/>
        </authorList>
    </citation>
    <scope>NUCLEOTIDE SEQUENCE [LARGE SCALE GENOMIC DNA]</scope>
    <source>
        <strain evidence="2 3">BN140010</strain>
    </source>
</reference>
<feature type="signal peptide" evidence="1">
    <location>
        <begin position="1"/>
        <end position="26"/>
    </location>
</feature>
<dbReference type="Proteomes" id="UP001526246">
    <property type="component" value="Unassembled WGS sequence"/>
</dbReference>
<dbReference type="Pfam" id="PF01963">
    <property type="entry name" value="TraB_PrgY_gumN"/>
    <property type="match status" value="1"/>
</dbReference>
<dbReference type="InterPro" id="IPR002816">
    <property type="entry name" value="TraB/PrgY/GumN_fam"/>
</dbReference>
<dbReference type="RefSeq" id="WP_264881269.1">
    <property type="nucleotide sequence ID" value="NZ_JAPDOB010000001.1"/>
</dbReference>
<dbReference type="CDD" id="cd14789">
    <property type="entry name" value="Tiki"/>
    <property type="match status" value="1"/>
</dbReference>
<evidence type="ECO:0000313" key="3">
    <source>
        <dbReference type="Proteomes" id="UP001526246"/>
    </source>
</evidence>
<comment type="caution">
    <text evidence="2">The sequence shown here is derived from an EMBL/GenBank/DDBJ whole genome shotgun (WGS) entry which is preliminary data.</text>
</comment>
<organism evidence="2 3">
    <name type="scientific">Sphingomonas arvum</name>
    <dbReference type="NCBI Taxonomy" id="2992113"/>
    <lineage>
        <taxon>Bacteria</taxon>
        <taxon>Pseudomonadati</taxon>
        <taxon>Pseudomonadota</taxon>
        <taxon>Alphaproteobacteria</taxon>
        <taxon>Sphingomonadales</taxon>
        <taxon>Sphingomonadaceae</taxon>
        <taxon>Sphingomonas</taxon>
    </lineage>
</organism>
<dbReference type="InterPro" id="IPR047111">
    <property type="entry name" value="YbaP-like"/>
</dbReference>
<sequence>MRLLNILRRAAVALGIATTAAGCSSAATTAASSGPAPRPALWQVADKDTTIYLFGTIHLLPQQYQWRTAKFDDAVNRANGLVVETIIDPANPAPLAQAMAQLGLGANLPPLASRVPAEKRAALDAAIRTSGYPAAVFDRMETWAAAVTLLGTQFKSFGLEGEEGVETTLRNSFKGSGKPIGQLETNAEQLGFFDRLPEQAQRDLLLSALDDPAGARKQFDAMLASWSRGDVGAIARSFNEEMASSPPLKDALLTQRNRNWAGWIERRMAQPGTVMVAVGAGHLAGSGSVLDLLEKRGLKVTRVQ</sequence>
<protein>
    <submittedName>
        <fullName evidence="2">TraB/GumN family protein</fullName>
    </submittedName>
</protein>
<dbReference type="PANTHER" id="PTHR40590:SF1">
    <property type="entry name" value="CYTOPLASMIC PROTEIN"/>
    <property type="match status" value="1"/>
</dbReference>
<dbReference type="PROSITE" id="PS51257">
    <property type="entry name" value="PROKAR_LIPOPROTEIN"/>
    <property type="match status" value="1"/>
</dbReference>
<accession>A0ABT3JDN2</accession>
<feature type="chain" id="PRO_5046429052" evidence="1">
    <location>
        <begin position="27"/>
        <end position="304"/>
    </location>
</feature>
<proteinExistence type="predicted"/>
<evidence type="ECO:0000313" key="2">
    <source>
        <dbReference type="EMBL" id="MCW3797146.1"/>
    </source>
</evidence>
<keyword evidence="1" id="KW-0732">Signal</keyword>
<dbReference type="PANTHER" id="PTHR40590">
    <property type="entry name" value="CYTOPLASMIC PROTEIN-RELATED"/>
    <property type="match status" value="1"/>
</dbReference>
<keyword evidence="3" id="KW-1185">Reference proteome</keyword>
<name>A0ABT3JDN2_9SPHN</name>